<evidence type="ECO:0000256" key="1">
    <source>
        <dbReference type="ARBA" id="ARBA00022491"/>
    </source>
</evidence>
<dbReference type="Gene3D" id="1.10.357.10">
    <property type="entry name" value="Tetracycline Repressor, domain 2"/>
    <property type="match status" value="1"/>
</dbReference>
<dbReference type="SUPFAM" id="SSF48498">
    <property type="entry name" value="Tetracyclin repressor-like, C-terminal domain"/>
    <property type="match status" value="1"/>
</dbReference>
<reference evidence="7 8" key="1">
    <citation type="submission" date="2019-06" db="EMBL/GenBank/DDBJ databases">
        <title>Sequencing the genomes of 1000 actinobacteria strains.</title>
        <authorList>
            <person name="Klenk H.-P."/>
        </authorList>
    </citation>
    <scope>NUCLEOTIDE SEQUENCE [LARGE SCALE GENOMIC DNA]</scope>
    <source>
        <strain evidence="7 8">DSM 45679</strain>
    </source>
</reference>
<keyword evidence="4" id="KW-0804">Transcription</keyword>
<dbReference type="OrthoDB" id="2356263at2"/>
<protein>
    <submittedName>
        <fullName evidence="7">TetR family transcriptional regulator</fullName>
    </submittedName>
</protein>
<dbReference type="GO" id="GO:0000976">
    <property type="term" value="F:transcription cis-regulatory region binding"/>
    <property type="evidence" value="ECO:0007669"/>
    <property type="project" value="TreeGrafter"/>
</dbReference>
<evidence type="ECO:0000313" key="7">
    <source>
        <dbReference type="EMBL" id="TQJ05807.1"/>
    </source>
</evidence>
<dbReference type="Pfam" id="PF13977">
    <property type="entry name" value="TetR_C_6"/>
    <property type="match status" value="1"/>
</dbReference>
<organism evidence="7 8">
    <name type="scientific">Amycolatopsis cihanbeyliensis</name>
    <dbReference type="NCBI Taxonomy" id="1128664"/>
    <lineage>
        <taxon>Bacteria</taxon>
        <taxon>Bacillati</taxon>
        <taxon>Actinomycetota</taxon>
        <taxon>Actinomycetes</taxon>
        <taxon>Pseudonocardiales</taxon>
        <taxon>Pseudonocardiaceae</taxon>
        <taxon>Amycolatopsis</taxon>
    </lineage>
</organism>
<keyword evidence="3 5" id="KW-0238">DNA-binding</keyword>
<sequence length="201" mass="21791">MSDLVDRPNLGRGARRREQLVEAGVALLAEGGWPAVTSRGVAERAGANLGLIHYHFGGLLALHAAIARRAGELVINPVIAELLGAPDERAALRAVHRMLPATTEDDRITMLATELVAGARRAPELGEVLREQLRQARTELAGWLRRRHPEWPAARRTGAATLLAALLDGLMLHRMLDSALPVEDALATLDELVADGRKERN</sequence>
<feature type="domain" description="HTH tetR-type" evidence="6">
    <location>
        <begin position="14"/>
        <end position="74"/>
    </location>
</feature>
<proteinExistence type="predicted"/>
<dbReference type="PROSITE" id="PS50977">
    <property type="entry name" value="HTH_TETR_2"/>
    <property type="match status" value="1"/>
</dbReference>
<evidence type="ECO:0000256" key="3">
    <source>
        <dbReference type="ARBA" id="ARBA00023125"/>
    </source>
</evidence>
<dbReference type="EMBL" id="VFML01000001">
    <property type="protein sequence ID" value="TQJ05807.1"/>
    <property type="molecule type" value="Genomic_DNA"/>
</dbReference>
<keyword evidence="1" id="KW-0678">Repressor</keyword>
<dbReference type="InterPro" id="IPR050109">
    <property type="entry name" value="HTH-type_TetR-like_transc_reg"/>
</dbReference>
<dbReference type="InterPro" id="IPR001647">
    <property type="entry name" value="HTH_TetR"/>
</dbReference>
<evidence type="ECO:0000256" key="4">
    <source>
        <dbReference type="ARBA" id="ARBA00023163"/>
    </source>
</evidence>
<keyword evidence="8" id="KW-1185">Reference proteome</keyword>
<accession>A0A542DRS7</accession>
<dbReference type="InterPro" id="IPR009057">
    <property type="entry name" value="Homeodomain-like_sf"/>
</dbReference>
<dbReference type="PANTHER" id="PTHR30055:SF234">
    <property type="entry name" value="HTH-TYPE TRANSCRIPTIONAL REGULATOR BETI"/>
    <property type="match status" value="1"/>
</dbReference>
<dbReference type="InterPro" id="IPR036271">
    <property type="entry name" value="Tet_transcr_reg_TetR-rel_C_sf"/>
</dbReference>
<dbReference type="GO" id="GO:0003700">
    <property type="term" value="F:DNA-binding transcription factor activity"/>
    <property type="evidence" value="ECO:0007669"/>
    <property type="project" value="TreeGrafter"/>
</dbReference>
<gene>
    <name evidence="7" type="ORF">FB471_5647</name>
</gene>
<dbReference type="AlphaFoldDB" id="A0A542DRS7"/>
<keyword evidence="2" id="KW-0805">Transcription regulation</keyword>
<evidence type="ECO:0000313" key="8">
    <source>
        <dbReference type="Proteomes" id="UP000320876"/>
    </source>
</evidence>
<dbReference type="PANTHER" id="PTHR30055">
    <property type="entry name" value="HTH-TYPE TRANSCRIPTIONAL REGULATOR RUTR"/>
    <property type="match status" value="1"/>
</dbReference>
<dbReference type="Proteomes" id="UP000320876">
    <property type="component" value="Unassembled WGS sequence"/>
</dbReference>
<comment type="caution">
    <text evidence="7">The sequence shown here is derived from an EMBL/GenBank/DDBJ whole genome shotgun (WGS) entry which is preliminary data.</text>
</comment>
<feature type="DNA-binding region" description="H-T-H motif" evidence="5">
    <location>
        <begin position="37"/>
        <end position="56"/>
    </location>
</feature>
<dbReference type="RefSeq" id="WP_142001284.1">
    <property type="nucleotide sequence ID" value="NZ_VFML01000001.1"/>
</dbReference>
<name>A0A542DRS7_AMYCI</name>
<dbReference type="InterPro" id="IPR039538">
    <property type="entry name" value="BetI_C"/>
</dbReference>
<evidence type="ECO:0000256" key="5">
    <source>
        <dbReference type="PROSITE-ProRule" id="PRU00335"/>
    </source>
</evidence>
<evidence type="ECO:0000259" key="6">
    <source>
        <dbReference type="PROSITE" id="PS50977"/>
    </source>
</evidence>
<dbReference type="Pfam" id="PF00440">
    <property type="entry name" value="TetR_N"/>
    <property type="match status" value="1"/>
</dbReference>
<evidence type="ECO:0000256" key="2">
    <source>
        <dbReference type="ARBA" id="ARBA00023015"/>
    </source>
</evidence>
<dbReference type="SUPFAM" id="SSF46689">
    <property type="entry name" value="Homeodomain-like"/>
    <property type="match status" value="1"/>
</dbReference>